<gene>
    <name evidence="6" type="ORF">BED41_07085</name>
</gene>
<evidence type="ECO:0000313" key="6">
    <source>
        <dbReference type="EMBL" id="ANZ44867.1"/>
    </source>
</evidence>
<dbReference type="PANTHER" id="PTHR12714">
    <property type="entry name" value="PROTEIN-S ISOPRENYLCYSTEINE O-METHYLTRANSFERASE"/>
    <property type="match status" value="1"/>
</dbReference>
<dbReference type="GO" id="GO:0012505">
    <property type="term" value="C:endomembrane system"/>
    <property type="evidence" value="ECO:0007669"/>
    <property type="project" value="UniProtKB-SubCell"/>
</dbReference>
<feature type="transmembrane region" description="Helical" evidence="5">
    <location>
        <begin position="175"/>
        <end position="193"/>
    </location>
</feature>
<dbReference type="GeneID" id="83057613"/>
<keyword evidence="4 5" id="KW-0472">Membrane</keyword>
<dbReference type="Pfam" id="PF04191">
    <property type="entry name" value="PEMT"/>
    <property type="match status" value="1"/>
</dbReference>
<sequence>MKINKKISSLAFKGRGLFWGLFAAGILIFPGEFNAVRFTVGLLLVVAGQMLRFWAAGFIPKYRTEVIGAPILITWGPYSWVRNPLYAGNAVMGLGWSLMVSWGWVGAFVIAFMLLYSLVVIPAEEEFLEDKFGSEYIAYKKTVPALFPWPRRGFPAASRNEKPFDAKRAREEEIYSIRVNIVVTLVIVARLFFL</sequence>
<dbReference type="EMBL" id="CP016757">
    <property type="protein sequence ID" value="ANZ44867.1"/>
    <property type="molecule type" value="Genomic_DNA"/>
</dbReference>
<dbReference type="KEGG" id="cpor:BED41_07085"/>
<evidence type="ECO:0000313" key="7">
    <source>
        <dbReference type="Proteomes" id="UP000093044"/>
    </source>
</evidence>
<feature type="transmembrane region" description="Helical" evidence="5">
    <location>
        <begin position="12"/>
        <end position="29"/>
    </location>
</feature>
<organism evidence="6 7">
    <name type="scientific">Cloacibacillus porcorum</name>
    <dbReference type="NCBI Taxonomy" id="1197717"/>
    <lineage>
        <taxon>Bacteria</taxon>
        <taxon>Thermotogati</taxon>
        <taxon>Synergistota</taxon>
        <taxon>Synergistia</taxon>
        <taxon>Synergistales</taxon>
        <taxon>Synergistaceae</taxon>
        <taxon>Cloacibacillus</taxon>
    </lineage>
</organism>
<comment type="subcellular location">
    <subcellularLocation>
        <location evidence="1">Endomembrane system</location>
        <topology evidence="1">Multi-pass membrane protein</topology>
    </subcellularLocation>
</comment>
<protein>
    <recommendedName>
        <fullName evidence="8">Isoprenylcysteine carboxylmethyltransferase family protein</fullName>
    </recommendedName>
</protein>
<keyword evidence="2 5" id="KW-0812">Transmembrane</keyword>
<feature type="transmembrane region" description="Helical" evidence="5">
    <location>
        <begin position="62"/>
        <end position="81"/>
    </location>
</feature>
<dbReference type="GO" id="GO:0016740">
    <property type="term" value="F:transferase activity"/>
    <property type="evidence" value="ECO:0007669"/>
    <property type="project" value="UniProtKB-ARBA"/>
</dbReference>
<dbReference type="RefSeq" id="WP_066744407.1">
    <property type="nucleotide sequence ID" value="NZ_CP016757.1"/>
</dbReference>
<dbReference type="PANTHER" id="PTHR12714:SF9">
    <property type="entry name" value="PROTEIN-S-ISOPRENYLCYSTEINE O-METHYLTRANSFERASE"/>
    <property type="match status" value="1"/>
</dbReference>
<evidence type="ECO:0000256" key="1">
    <source>
        <dbReference type="ARBA" id="ARBA00004127"/>
    </source>
</evidence>
<feature type="transmembrane region" description="Helical" evidence="5">
    <location>
        <begin position="35"/>
        <end position="55"/>
    </location>
</feature>
<accession>A0A1B2I4J5</accession>
<evidence type="ECO:0008006" key="8">
    <source>
        <dbReference type="Google" id="ProtNLM"/>
    </source>
</evidence>
<name>A0A1B2I4J5_9BACT</name>
<feature type="transmembrane region" description="Helical" evidence="5">
    <location>
        <begin position="101"/>
        <end position="121"/>
    </location>
</feature>
<evidence type="ECO:0000256" key="3">
    <source>
        <dbReference type="ARBA" id="ARBA00022989"/>
    </source>
</evidence>
<dbReference type="Gene3D" id="1.20.120.1630">
    <property type="match status" value="1"/>
</dbReference>
<keyword evidence="3 5" id="KW-1133">Transmembrane helix</keyword>
<dbReference type="Proteomes" id="UP000093044">
    <property type="component" value="Chromosome"/>
</dbReference>
<dbReference type="AlphaFoldDB" id="A0A1B2I4J5"/>
<evidence type="ECO:0000256" key="5">
    <source>
        <dbReference type="SAM" id="Phobius"/>
    </source>
</evidence>
<evidence type="ECO:0000256" key="4">
    <source>
        <dbReference type="ARBA" id="ARBA00023136"/>
    </source>
</evidence>
<reference evidence="6" key="1">
    <citation type="submission" date="2016-08" db="EMBL/GenBank/DDBJ databases">
        <title>Complete genome of Cloacibacillus porcorum.</title>
        <authorList>
            <person name="Looft T."/>
            <person name="Bayles D.O."/>
            <person name="Alt D.P."/>
        </authorList>
    </citation>
    <scope>NUCLEOTIDE SEQUENCE [LARGE SCALE GENOMIC DNA]</scope>
    <source>
        <strain evidence="6">CL-84</strain>
    </source>
</reference>
<keyword evidence="7" id="KW-1185">Reference proteome</keyword>
<dbReference type="OrthoDB" id="9782395at2"/>
<proteinExistence type="predicted"/>
<evidence type="ECO:0000256" key="2">
    <source>
        <dbReference type="ARBA" id="ARBA00022692"/>
    </source>
</evidence>
<dbReference type="STRING" id="1197717.BED41_07085"/>
<dbReference type="InterPro" id="IPR007318">
    <property type="entry name" value="Phopholipid_MeTrfase"/>
</dbReference>